<name>A0ABP2EDE2_YERMW</name>
<reference evidence="1" key="1">
    <citation type="submission" date="2008-12" db="EMBL/GenBank/DDBJ databases">
        <title>Annotation of the Yersinia mollaretii ATCC 43969 genome.</title>
        <authorList>
            <person name="Read T.D."/>
            <person name="Akmal A."/>
            <person name="Bishop-Lilly K."/>
            <person name="Chen P.E."/>
            <person name="Cook C."/>
            <person name="Kiley M.P."/>
            <person name="Lentz S."/>
            <person name="Mateczun A."/>
            <person name="Nagarajan N."/>
            <person name="Nolan N."/>
            <person name="Osborne B.I."/>
            <person name="Pop M."/>
            <person name="Sozhamannan S."/>
            <person name="Stewart A.C."/>
            <person name="Sulakvelidze A."/>
            <person name="Thomason B."/>
            <person name="Willner K."/>
            <person name="Zwick M.E."/>
        </authorList>
    </citation>
    <scope>NUCLEOTIDE SEQUENCE [LARGE SCALE GENOMIC DNA]</scope>
    <source>
        <strain evidence="1">ATCC 43969</strain>
    </source>
</reference>
<dbReference type="Pfam" id="PF06296">
    <property type="entry name" value="RelE"/>
    <property type="match status" value="1"/>
</dbReference>
<dbReference type="InterPro" id="IPR009387">
    <property type="entry name" value="HigB-2"/>
</dbReference>
<evidence type="ECO:0008006" key="3">
    <source>
        <dbReference type="Google" id="ProtNLM"/>
    </source>
</evidence>
<evidence type="ECO:0000313" key="2">
    <source>
        <dbReference type="Proteomes" id="UP000003027"/>
    </source>
</evidence>
<gene>
    <name evidence="1" type="ORF">ymoll0001_6220</name>
</gene>
<proteinExistence type="predicted"/>
<accession>A0ABP2EDE2</accession>
<evidence type="ECO:0000313" key="1">
    <source>
        <dbReference type="EMBL" id="EEQ09235.1"/>
    </source>
</evidence>
<dbReference type="Proteomes" id="UP000003027">
    <property type="component" value="Unassembled WGS sequence"/>
</dbReference>
<organism evidence="1 2">
    <name type="scientific">Yersinia mollaretii (strain ATCC 43969 / DSM 18520 / CIP 103324 / CNY 7263 / WAIP 204)</name>
    <dbReference type="NCBI Taxonomy" id="349967"/>
    <lineage>
        <taxon>Bacteria</taxon>
        <taxon>Pseudomonadati</taxon>
        <taxon>Pseudomonadota</taxon>
        <taxon>Gammaproteobacteria</taxon>
        <taxon>Enterobacterales</taxon>
        <taxon>Yersiniaceae</taxon>
        <taxon>Yersinia</taxon>
    </lineage>
</organism>
<sequence>MQGKVEDLGGGVYKKRLNQNRDRSIILAKGGMRWVYAFLFAKQDMSNIDSSELASFRILAKSYGELSGVTVAALIARKELMEICHDGKE</sequence>
<dbReference type="EMBL" id="AALD02000045">
    <property type="protein sequence ID" value="EEQ09235.1"/>
    <property type="molecule type" value="Genomic_DNA"/>
</dbReference>
<protein>
    <recommendedName>
        <fullName evidence="3">Type II toxin-antitoxin system RelE/ParE family toxin</fullName>
    </recommendedName>
</protein>
<keyword evidence="2" id="KW-1185">Reference proteome</keyword>
<comment type="caution">
    <text evidence="1">The sequence shown here is derived from an EMBL/GenBank/DDBJ whole genome shotgun (WGS) entry which is preliminary data.</text>
</comment>